<dbReference type="OrthoDB" id="9991317at2759"/>
<evidence type="ECO:0000313" key="2">
    <source>
        <dbReference type="EMBL" id="KZT27910.1"/>
    </source>
</evidence>
<evidence type="ECO:0000259" key="1">
    <source>
        <dbReference type="Pfam" id="PF12770"/>
    </source>
</evidence>
<name>A0A165UBF0_9AGAM</name>
<gene>
    <name evidence="2" type="ORF">NEOLEDRAFT_69094</name>
</gene>
<protein>
    <recommendedName>
        <fullName evidence="1">CHAT domain-containing protein</fullName>
    </recommendedName>
</protein>
<accession>A0A165UBF0</accession>
<sequence length="156" mass="17063">MTERKPPGIMTSLRRAKLLCVAVAKTKGFESPPKSLAETRRMKNIIDSDRLIALYDGEVSQGASWGSFLSVLGHTFPVAVSRITQMPSRADCSCPMCRDYSFRSQLSDPMKLDLPSAQFVLLSACPTDTGDIQPLDEYLHLAGGFLLSGFKSTITT</sequence>
<dbReference type="Proteomes" id="UP000076761">
    <property type="component" value="Unassembled WGS sequence"/>
</dbReference>
<evidence type="ECO:0000313" key="3">
    <source>
        <dbReference type="Proteomes" id="UP000076761"/>
    </source>
</evidence>
<organism evidence="2 3">
    <name type="scientific">Neolentinus lepideus HHB14362 ss-1</name>
    <dbReference type="NCBI Taxonomy" id="1314782"/>
    <lineage>
        <taxon>Eukaryota</taxon>
        <taxon>Fungi</taxon>
        <taxon>Dikarya</taxon>
        <taxon>Basidiomycota</taxon>
        <taxon>Agaricomycotina</taxon>
        <taxon>Agaricomycetes</taxon>
        <taxon>Gloeophyllales</taxon>
        <taxon>Gloeophyllaceae</taxon>
        <taxon>Neolentinus</taxon>
    </lineage>
</organism>
<dbReference type="Pfam" id="PF12770">
    <property type="entry name" value="CHAT"/>
    <property type="match status" value="1"/>
</dbReference>
<reference evidence="2 3" key="1">
    <citation type="journal article" date="2016" name="Mol. Biol. Evol.">
        <title>Comparative Genomics of Early-Diverging Mushroom-Forming Fungi Provides Insights into the Origins of Lignocellulose Decay Capabilities.</title>
        <authorList>
            <person name="Nagy L.G."/>
            <person name="Riley R."/>
            <person name="Tritt A."/>
            <person name="Adam C."/>
            <person name="Daum C."/>
            <person name="Floudas D."/>
            <person name="Sun H."/>
            <person name="Yadav J.S."/>
            <person name="Pangilinan J."/>
            <person name="Larsson K.H."/>
            <person name="Matsuura K."/>
            <person name="Barry K."/>
            <person name="Labutti K."/>
            <person name="Kuo R."/>
            <person name="Ohm R.A."/>
            <person name="Bhattacharya S.S."/>
            <person name="Shirouzu T."/>
            <person name="Yoshinaga Y."/>
            <person name="Martin F.M."/>
            <person name="Grigoriev I.V."/>
            <person name="Hibbett D.S."/>
        </authorList>
    </citation>
    <scope>NUCLEOTIDE SEQUENCE [LARGE SCALE GENOMIC DNA]</scope>
    <source>
        <strain evidence="2 3">HHB14362 ss-1</strain>
    </source>
</reference>
<dbReference type="AlphaFoldDB" id="A0A165UBF0"/>
<dbReference type="InParanoid" id="A0A165UBF0"/>
<feature type="domain" description="CHAT" evidence="1">
    <location>
        <begin position="110"/>
        <end position="155"/>
    </location>
</feature>
<dbReference type="InterPro" id="IPR024983">
    <property type="entry name" value="CHAT_dom"/>
</dbReference>
<dbReference type="EMBL" id="KV425560">
    <property type="protein sequence ID" value="KZT27910.1"/>
    <property type="molecule type" value="Genomic_DNA"/>
</dbReference>
<proteinExistence type="predicted"/>
<keyword evidence="3" id="KW-1185">Reference proteome</keyword>
<dbReference type="STRING" id="1314782.A0A165UBF0"/>